<dbReference type="NCBIfam" id="NF004014">
    <property type="entry name" value="PRK05477.1-4"/>
    <property type="match status" value="1"/>
</dbReference>
<evidence type="ECO:0000256" key="3">
    <source>
        <dbReference type="ARBA" id="ARBA00016923"/>
    </source>
</evidence>
<dbReference type="FunFam" id="1.10.10.410:FF:000001">
    <property type="entry name" value="Aspartyl/glutamyl-tRNA(Asn/Gln) amidotransferase subunit B"/>
    <property type="match status" value="1"/>
</dbReference>
<comment type="catalytic activity">
    <reaction evidence="9">
        <text>L-aspartyl-tRNA(Asn) + L-glutamine + ATP + H2O = L-asparaginyl-tRNA(Asn) + L-glutamate + ADP + phosphate + 2 H(+)</text>
        <dbReference type="Rhea" id="RHEA:14513"/>
        <dbReference type="Rhea" id="RHEA-COMP:9674"/>
        <dbReference type="Rhea" id="RHEA-COMP:9677"/>
        <dbReference type="ChEBI" id="CHEBI:15377"/>
        <dbReference type="ChEBI" id="CHEBI:15378"/>
        <dbReference type="ChEBI" id="CHEBI:29985"/>
        <dbReference type="ChEBI" id="CHEBI:30616"/>
        <dbReference type="ChEBI" id="CHEBI:43474"/>
        <dbReference type="ChEBI" id="CHEBI:58359"/>
        <dbReference type="ChEBI" id="CHEBI:78515"/>
        <dbReference type="ChEBI" id="CHEBI:78516"/>
        <dbReference type="ChEBI" id="CHEBI:456216"/>
    </reaction>
</comment>
<dbReference type="NCBIfam" id="NF004012">
    <property type="entry name" value="PRK05477.1-2"/>
    <property type="match status" value="1"/>
</dbReference>
<dbReference type="HAMAP" id="MF_00121">
    <property type="entry name" value="GatB"/>
    <property type="match status" value="1"/>
</dbReference>
<dbReference type="NCBIfam" id="TIGR00133">
    <property type="entry name" value="gatB"/>
    <property type="match status" value="1"/>
</dbReference>
<dbReference type="PANTHER" id="PTHR11659:SF0">
    <property type="entry name" value="GLUTAMYL-TRNA(GLN) AMIDOTRANSFERASE SUBUNIT B, MITOCHONDRIAL"/>
    <property type="match status" value="1"/>
</dbReference>
<dbReference type="Gene3D" id="1.10.150.380">
    <property type="entry name" value="GatB domain, N-terminal subdomain"/>
    <property type="match status" value="1"/>
</dbReference>
<evidence type="ECO:0000256" key="8">
    <source>
        <dbReference type="ARBA" id="ARBA00024799"/>
    </source>
</evidence>
<evidence type="ECO:0000313" key="13">
    <source>
        <dbReference type="Proteomes" id="UP000231292"/>
    </source>
</evidence>
<dbReference type="InterPro" id="IPR023168">
    <property type="entry name" value="GatB_Yqey_C_2"/>
</dbReference>
<dbReference type="GO" id="GO:0016740">
    <property type="term" value="F:transferase activity"/>
    <property type="evidence" value="ECO:0007669"/>
    <property type="project" value="UniProtKB-KW"/>
</dbReference>
<dbReference type="SUPFAM" id="SSF55931">
    <property type="entry name" value="Glutamine synthetase/guanido kinase"/>
    <property type="match status" value="1"/>
</dbReference>
<comment type="subunit">
    <text evidence="2">Heterotrimer of A, B and C subunits.</text>
</comment>
<keyword evidence="7" id="KW-0648">Protein biosynthesis</keyword>
<keyword evidence="4" id="KW-0436">Ligase</keyword>
<dbReference type="InterPro" id="IPR004413">
    <property type="entry name" value="GatB"/>
</dbReference>
<comment type="catalytic activity">
    <reaction evidence="10">
        <text>L-glutamyl-tRNA(Gln) + L-glutamine + ATP + H2O = L-glutaminyl-tRNA(Gln) + L-glutamate + ADP + phosphate + H(+)</text>
        <dbReference type="Rhea" id="RHEA:17521"/>
        <dbReference type="Rhea" id="RHEA-COMP:9681"/>
        <dbReference type="Rhea" id="RHEA-COMP:9684"/>
        <dbReference type="ChEBI" id="CHEBI:15377"/>
        <dbReference type="ChEBI" id="CHEBI:15378"/>
        <dbReference type="ChEBI" id="CHEBI:29985"/>
        <dbReference type="ChEBI" id="CHEBI:30616"/>
        <dbReference type="ChEBI" id="CHEBI:43474"/>
        <dbReference type="ChEBI" id="CHEBI:58359"/>
        <dbReference type="ChEBI" id="CHEBI:78520"/>
        <dbReference type="ChEBI" id="CHEBI:78521"/>
        <dbReference type="ChEBI" id="CHEBI:456216"/>
    </reaction>
</comment>
<dbReference type="Pfam" id="PF02637">
    <property type="entry name" value="GatB_Yqey"/>
    <property type="match status" value="1"/>
</dbReference>
<keyword evidence="6" id="KW-0067">ATP-binding</keyword>
<evidence type="ECO:0000256" key="9">
    <source>
        <dbReference type="ARBA" id="ARBA00047380"/>
    </source>
</evidence>
<comment type="caution">
    <text evidence="12">The sequence shown here is derived from an EMBL/GenBank/DDBJ whole genome shotgun (WGS) entry which is preliminary data.</text>
</comment>
<comment type="similarity">
    <text evidence="1">Belongs to the GatB/GatE family. GatB subfamily.</text>
</comment>
<comment type="function">
    <text evidence="8">Allows the formation of correctly charged Asn-tRNA(Asn) or Gln-tRNA(Gln) through the transamidation of misacylated Asp-tRNA(Asn) or Glu-tRNA(Gln) in organisms which lack either or both of asparaginyl-tRNA or glutaminyl-tRNA synthetases. The reaction takes place in the presence of glutamine and ATP through an activated phospho-Asp-tRNA(Asn) or phospho-Glu-tRNA(Gln).</text>
</comment>
<evidence type="ECO:0000256" key="4">
    <source>
        <dbReference type="ARBA" id="ARBA00022598"/>
    </source>
</evidence>
<dbReference type="Proteomes" id="UP000231292">
    <property type="component" value="Unassembled WGS sequence"/>
</dbReference>
<proteinExistence type="inferred from homology"/>
<evidence type="ECO:0000313" key="12">
    <source>
        <dbReference type="EMBL" id="PIP19796.1"/>
    </source>
</evidence>
<dbReference type="InterPro" id="IPR003789">
    <property type="entry name" value="Asn/Gln_tRNA_amidoTrase-B-like"/>
</dbReference>
<keyword evidence="12" id="KW-0808">Transferase</keyword>
<protein>
    <recommendedName>
        <fullName evidence="3">Aspartyl/glutamyl-tRNA(Asn/Gln) amidotransferase subunit B</fullName>
    </recommendedName>
</protein>
<keyword evidence="5" id="KW-0547">Nucleotide-binding</keyword>
<dbReference type="SUPFAM" id="SSF89095">
    <property type="entry name" value="GatB/YqeY motif"/>
    <property type="match status" value="1"/>
</dbReference>
<dbReference type="Gene3D" id="1.10.10.410">
    <property type="match status" value="1"/>
</dbReference>
<dbReference type="InterPro" id="IPR042114">
    <property type="entry name" value="GatB_C_1"/>
</dbReference>
<dbReference type="PROSITE" id="PS01234">
    <property type="entry name" value="GATB"/>
    <property type="match status" value="1"/>
</dbReference>
<organism evidence="12 13">
    <name type="scientific">Candidatus Sherwoodlollariibacterium unditelluris</name>
    <dbReference type="NCBI Taxonomy" id="1974757"/>
    <lineage>
        <taxon>Bacteria</taxon>
        <taxon>Pseudomonadati</taxon>
        <taxon>Candidatus Omnitrophota</taxon>
        <taxon>Candidatus Sherwoodlollariibacterium</taxon>
    </lineage>
</organism>
<dbReference type="GO" id="GO:0005524">
    <property type="term" value="F:ATP binding"/>
    <property type="evidence" value="ECO:0007669"/>
    <property type="project" value="UniProtKB-KW"/>
</dbReference>
<accession>A0A2G9YKP3</accession>
<evidence type="ECO:0000256" key="7">
    <source>
        <dbReference type="ARBA" id="ARBA00022917"/>
    </source>
</evidence>
<dbReference type="SMART" id="SM00845">
    <property type="entry name" value="GatB_Yqey"/>
    <property type="match status" value="1"/>
</dbReference>
<evidence type="ECO:0000256" key="6">
    <source>
        <dbReference type="ARBA" id="ARBA00022840"/>
    </source>
</evidence>
<dbReference type="InterPro" id="IPR006075">
    <property type="entry name" value="Asn/Gln-tRNA_Trfase_suB/E_cat"/>
</dbReference>
<feature type="domain" description="Asn/Gln amidotransferase" evidence="11">
    <location>
        <begin position="287"/>
        <end position="437"/>
    </location>
</feature>
<name>A0A2G9YKP3_9BACT</name>
<dbReference type="GO" id="GO:0050567">
    <property type="term" value="F:glutaminyl-tRNA synthase (glutamine-hydrolyzing) activity"/>
    <property type="evidence" value="ECO:0007669"/>
    <property type="project" value="TreeGrafter"/>
</dbReference>
<dbReference type="PANTHER" id="PTHR11659">
    <property type="entry name" value="GLUTAMYL-TRNA GLN AMIDOTRANSFERASE SUBUNIT B MITOCHONDRIAL AND PROKARYOTIC PET112-RELATED"/>
    <property type="match status" value="1"/>
</dbReference>
<dbReference type="Pfam" id="PF02934">
    <property type="entry name" value="GatB_N"/>
    <property type="match status" value="1"/>
</dbReference>
<dbReference type="EMBL" id="PCRK01000020">
    <property type="protein sequence ID" value="PIP19796.1"/>
    <property type="molecule type" value="Genomic_DNA"/>
</dbReference>
<dbReference type="InterPro" id="IPR017959">
    <property type="entry name" value="Asn/Gln-tRNA_amidoTrfase_suB/E"/>
</dbReference>
<evidence type="ECO:0000256" key="1">
    <source>
        <dbReference type="ARBA" id="ARBA00005306"/>
    </source>
</evidence>
<dbReference type="InterPro" id="IPR018027">
    <property type="entry name" value="Asn/Gln_amidotransferase"/>
</dbReference>
<dbReference type="GO" id="GO:0070681">
    <property type="term" value="P:glutaminyl-tRNAGln biosynthesis via transamidation"/>
    <property type="evidence" value="ECO:0007669"/>
    <property type="project" value="TreeGrafter"/>
</dbReference>
<dbReference type="InterPro" id="IPR014746">
    <property type="entry name" value="Gln_synth/guanido_kin_cat_dom"/>
</dbReference>
<evidence type="ECO:0000256" key="5">
    <source>
        <dbReference type="ARBA" id="ARBA00022741"/>
    </source>
</evidence>
<reference evidence="12 13" key="1">
    <citation type="submission" date="2017-09" db="EMBL/GenBank/DDBJ databases">
        <title>Depth-based differentiation of microbial function through sediment-hosted aquifers and enrichment of novel symbionts in the deep terrestrial subsurface.</title>
        <authorList>
            <person name="Probst A.J."/>
            <person name="Ladd B."/>
            <person name="Jarett J.K."/>
            <person name="Geller-Mcgrath D.E."/>
            <person name="Sieber C.M."/>
            <person name="Emerson J.B."/>
            <person name="Anantharaman K."/>
            <person name="Thomas B.C."/>
            <person name="Malmstrom R."/>
            <person name="Stieglmeier M."/>
            <person name="Klingl A."/>
            <person name="Woyke T."/>
            <person name="Ryan C.M."/>
            <person name="Banfield J.F."/>
        </authorList>
    </citation>
    <scope>NUCLEOTIDE SEQUENCE [LARGE SCALE GENOMIC DNA]</scope>
    <source>
        <strain evidence="12">CG23_combo_of_CG06-09_8_20_14_all_41_10</strain>
    </source>
</reference>
<sequence length="444" mass="49923">CPVCLGFPGALPVFNRAALDYAIKVALALNCKIQEYTNFDRKNYFYPDLPKDYQISQYDLPLSRDGFLDIDTQGKIKRIGITRVHMEEDAGKLIHEDGVSLIDFNRTGIPLLEIVSEPDINSPEEAHEYLSALKSLIEYLDVSDCDMEKGSLRCDANISLRPKGNKALGVKAELKNMNSFKGVKDALSFEIGRQSEMLNSGLEIVQETRLWDAKESKTFPMRAKEEAKDYRYFPEPDLPPFIIKEEKIAEIKNSIPELPHAKAERFIKEYGLSEYNAKILAASKKDAFFAEECFKACLDKDKKGVVNWLIGPILSEANSQAKNISDLNISPANLLGLLDFVEKNEISYLSAKAVLTEMINSGKTPGVIIKEKNLMQISDTNTLKKIMEEVINENPKSITDYKSGKENALMFLVGQLMRKSRGKANPKTARALLKRALYFDSKTP</sequence>
<dbReference type="AlphaFoldDB" id="A0A2G9YKP3"/>
<dbReference type="GO" id="GO:0006412">
    <property type="term" value="P:translation"/>
    <property type="evidence" value="ECO:0007669"/>
    <property type="project" value="UniProtKB-KW"/>
</dbReference>
<evidence type="ECO:0000259" key="11">
    <source>
        <dbReference type="SMART" id="SM00845"/>
    </source>
</evidence>
<gene>
    <name evidence="12" type="ORF">COX41_00950</name>
</gene>
<feature type="non-terminal residue" evidence="12">
    <location>
        <position position="1"/>
    </location>
</feature>
<evidence type="ECO:0000256" key="10">
    <source>
        <dbReference type="ARBA" id="ARBA00047913"/>
    </source>
</evidence>
<evidence type="ECO:0000256" key="2">
    <source>
        <dbReference type="ARBA" id="ARBA00011123"/>
    </source>
</evidence>
<dbReference type="InterPro" id="IPR017958">
    <property type="entry name" value="Gln-tRNA_amidoTrfase_suB_CS"/>
</dbReference>